<name>X1LZQ0_9ZZZZ</name>
<dbReference type="Gene3D" id="3.40.309.10">
    <property type="entry name" value="Aldehyde Dehydrogenase, Chain A, domain 2"/>
    <property type="match status" value="1"/>
</dbReference>
<dbReference type="InterPro" id="IPR016163">
    <property type="entry name" value="Ald_DH_C"/>
</dbReference>
<accession>X1LZQ0</accession>
<proteinExistence type="predicted"/>
<protein>
    <recommendedName>
        <fullName evidence="1">Aldehyde dehydrogenase domain-containing protein</fullName>
    </recommendedName>
</protein>
<comment type="caution">
    <text evidence="2">The sequence shown here is derived from an EMBL/GenBank/DDBJ whole genome shotgun (WGS) entry which is preliminary data.</text>
</comment>
<dbReference type="GO" id="GO:0016620">
    <property type="term" value="F:oxidoreductase activity, acting on the aldehyde or oxo group of donors, NAD or NADP as acceptor"/>
    <property type="evidence" value="ECO:0007669"/>
    <property type="project" value="InterPro"/>
</dbReference>
<feature type="non-terminal residue" evidence="2">
    <location>
        <position position="1"/>
    </location>
</feature>
<gene>
    <name evidence="2" type="ORF">S06H3_12956</name>
</gene>
<dbReference type="EMBL" id="BARV01006326">
    <property type="protein sequence ID" value="GAI11296.1"/>
    <property type="molecule type" value="Genomic_DNA"/>
</dbReference>
<dbReference type="AlphaFoldDB" id="X1LZQ0"/>
<dbReference type="InterPro" id="IPR015590">
    <property type="entry name" value="Aldehyde_DH_dom"/>
</dbReference>
<dbReference type="InterPro" id="IPR016161">
    <property type="entry name" value="Ald_DH/histidinol_DH"/>
</dbReference>
<evidence type="ECO:0000259" key="1">
    <source>
        <dbReference type="Pfam" id="PF00171"/>
    </source>
</evidence>
<sequence length="29" mass="2953">TFGPVVGVMPFEDLDEAIALANDTSSGSI</sequence>
<reference evidence="2" key="1">
    <citation type="journal article" date="2014" name="Front. Microbiol.">
        <title>High frequency of phylogenetically diverse reductive dehalogenase-homologous genes in deep subseafloor sedimentary metagenomes.</title>
        <authorList>
            <person name="Kawai M."/>
            <person name="Futagami T."/>
            <person name="Toyoda A."/>
            <person name="Takaki Y."/>
            <person name="Nishi S."/>
            <person name="Hori S."/>
            <person name="Arai W."/>
            <person name="Tsubouchi T."/>
            <person name="Morono Y."/>
            <person name="Uchiyama I."/>
            <person name="Ito T."/>
            <person name="Fujiyama A."/>
            <person name="Inagaki F."/>
            <person name="Takami H."/>
        </authorList>
    </citation>
    <scope>NUCLEOTIDE SEQUENCE</scope>
    <source>
        <strain evidence="2">Expedition CK06-06</strain>
    </source>
</reference>
<feature type="domain" description="Aldehyde dehydrogenase" evidence="1">
    <location>
        <begin position="1"/>
        <end position="27"/>
    </location>
</feature>
<dbReference type="Pfam" id="PF00171">
    <property type="entry name" value="Aldedh"/>
    <property type="match status" value="1"/>
</dbReference>
<organism evidence="2">
    <name type="scientific">marine sediment metagenome</name>
    <dbReference type="NCBI Taxonomy" id="412755"/>
    <lineage>
        <taxon>unclassified sequences</taxon>
        <taxon>metagenomes</taxon>
        <taxon>ecological metagenomes</taxon>
    </lineage>
</organism>
<dbReference type="SUPFAM" id="SSF53720">
    <property type="entry name" value="ALDH-like"/>
    <property type="match status" value="1"/>
</dbReference>
<evidence type="ECO:0000313" key="2">
    <source>
        <dbReference type="EMBL" id="GAI11296.1"/>
    </source>
</evidence>